<organism evidence="2 3">
    <name type="scientific">Bradyrhizobium forestalis</name>
    <dbReference type="NCBI Taxonomy" id="1419263"/>
    <lineage>
        <taxon>Bacteria</taxon>
        <taxon>Pseudomonadati</taxon>
        <taxon>Pseudomonadota</taxon>
        <taxon>Alphaproteobacteria</taxon>
        <taxon>Hyphomicrobiales</taxon>
        <taxon>Nitrobacteraceae</taxon>
        <taxon>Bradyrhizobium</taxon>
    </lineage>
</organism>
<keyword evidence="3" id="KW-1185">Reference proteome</keyword>
<keyword evidence="1" id="KW-1133">Transmembrane helix</keyword>
<keyword evidence="1" id="KW-0472">Membrane</keyword>
<sequence length="139" mass="14804">MRRAGLFGVPRVRPWSWQAFLLGPIVVGMSAVLQGLCVALGAKLYFVAFLPGLFLLALVAGAPAAAFATLLTIPLVWWAFMPPLFQFTPLTSANADSINLFCLLAVLLIGLADLCRETMTIIRSGGLKPSAESTATNPQ</sequence>
<comment type="caution">
    <text evidence="2">The sequence shown here is derived from an EMBL/GenBank/DDBJ whole genome shotgun (WGS) entry which is preliminary data.</text>
</comment>
<dbReference type="Proteomes" id="UP000231194">
    <property type="component" value="Unassembled WGS sequence"/>
</dbReference>
<feature type="transmembrane region" description="Helical" evidence="1">
    <location>
        <begin position="98"/>
        <end position="115"/>
    </location>
</feature>
<dbReference type="AlphaFoldDB" id="A0A2M8R5I2"/>
<reference evidence="2 3" key="1">
    <citation type="submission" date="2017-11" db="EMBL/GenBank/DDBJ databases">
        <title>Bradyrhizobium forestalis sp. nov., an efficient nitrogen-fixing bacterium isolated from nodules of forest legume species in the Amazon.</title>
        <authorList>
            <person name="Costa E.M."/>
            <person name="Guimaraes A."/>
            <person name="Carvalho T.S."/>
            <person name="Rodrigues T.L."/>
            <person name="Ribeiro P.R.A."/>
            <person name="Lebbe L."/>
            <person name="Willems A."/>
            <person name="Moreira F.M.S."/>
        </authorList>
    </citation>
    <scope>NUCLEOTIDE SEQUENCE [LARGE SCALE GENOMIC DNA]</scope>
    <source>
        <strain evidence="2 3">INPA54B</strain>
    </source>
</reference>
<protein>
    <submittedName>
        <fullName evidence="2">DUF4118 domain-containing protein</fullName>
    </submittedName>
</protein>
<evidence type="ECO:0000256" key="1">
    <source>
        <dbReference type="SAM" id="Phobius"/>
    </source>
</evidence>
<proteinExistence type="predicted"/>
<gene>
    <name evidence="2" type="ORF">CVM73_22165</name>
</gene>
<accession>A0A2M8R5I2</accession>
<evidence type="ECO:0000313" key="2">
    <source>
        <dbReference type="EMBL" id="PJG53084.1"/>
    </source>
</evidence>
<dbReference type="OrthoDB" id="8243377at2"/>
<feature type="transmembrane region" description="Helical" evidence="1">
    <location>
        <begin position="53"/>
        <end position="78"/>
    </location>
</feature>
<name>A0A2M8R5I2_9BRAD</name>
<evidence type="ECO:0000313" key="3">
    <source>
        <dbReference type="Proteomes" id="UP000231194"/>
    </source>
</evidence>
<dbReference type="EMBL" id="PGVG01000019">
    <property type="protein sequence ID" value="PJG53084.1"/>
    <property type="molecule type" value="Genomic_DNA"/>
</dbReference>
<keyword evidence="1" id="KW-0812">Transmembrane</keyword>
<dbReference type="RefSeq" id="WP_100233970.1">
    <property type="nucleotide sequence ID" value="NZ_PGVG01000019.1"/>
</dbReference>
<feature type="transmembrane region" description="Helical" evidence="1">
    <location>
        <begin position="20"/>
        <end position="41"/>
    </location>
</feature>